<dbReference type="RefSeq" id="XP_021838647.2">
    <property type="nucleotide sequence ID" value="XM_021982955.2"/>
</dbReference>
<protein>
    <submittedName>
        <fullName evidence="2">Uncharacterized protein</fullName>
    </submittedName>
</protein>
<dbReference type="KEGG" id="soe:110778397"/>
<dbReference type="GeneID" id="110778397"/>
<gene>
    <name evidence="2" type="primary">LOC110778397</name>
</gene>
<reference evidence="2" key="2">
    <citation type="submission" date="2025-08" db="UniProtKB">
        <authorList>
            <consortium name="RefSeq"/>
        </authorList>
    </citation>
    <scope>IDENTIFICATION</scope>
    <source>
        <tissue evidence="2">Leaf</tissue>
    </source>
</reference>
<accession>A0A9R0HX30</accession>
<evidence type="ECO:0000313" key="1">
    <source>
        <dbReference type="Proteomes" id="UP000813463"/>
    </source>
</evidence>
<organism evidence="1 2">
    <name type="scientific">Spinacia oleracea</name>
    <name type="common">Spinach</name>
    <dbReference type="NCBI Taxonomy" id="3562"/>
    <lineage>
        <taxon>Eukaryota</taxon>
        <taxon>Viridiplantae</taxon>
        <taxon>Streptophyta</taxon>
        <taxon>Embryophyta</taxon>
        <taxon>Tracheophyta</taxon>
        <taxon>Spermatophyta</taxon>
        <taxon>Magnoliopsida</taxon>
        <taxon>eudicotyledons</taxon>
        <taxon>Gunneridae</taxon>
        <taxon>Pentapetalae</taxon>
        <taxon>Caryophyllales</taxon>
        <taxon>Chenopodiaceae</taxon>
        <taxon>Chenopodioideae</taxon>
        <taxon>Anserineae</taxon>
        <taxon>Spinacia</taxon>
    </lineage>
</organism>
<reference evidence="1" key="1">
    <citation type="journal article" date="2021" name="Nat. Commun.">
        <title>Genomic analyses provide insights into spinach domestication and the genetic basis of agronomic traits.</title>
        <authorList>
            <person name="Cai X."/>
            <person name="Sun X."/>
            <person name="Xu C."/>
            <person name="Sun H."/>
            <person name="Wang X."/>
            <person name="Ge C."/>
            <person name="Zhang Z."/>
            <person name="Wang Q."/>
            <person name="Fei Z."/>
            <person name="Jiao C."/>
            <person name="Wang Q."/>
        </authorList>
    </citation>
    <scope>NUCLEOTIDE SEQUENCE [LARGE SCALE GENOMIC DNA]</scope>
    <source>
        <strain evidence="1">cv. Varoflay</strain>
    </source>
</reference>
<name>A0A9R0HX30_SPIOL</name>
<dbReference type="PANTHER" id="PTHR31439:SF7">
    <property type="entry name" value="EXPRESSED PROTEIN"/>
    <property type="match status" value="1"/>
</dbReference>
<dbReference type="PANTHER" id="PTHR31439">
    <property type="entry name" value="EXPRESSED PROTEIN"/>
    <property type="match status" value="1"/>
</dbReference>
<evidence type="ECO:0000313" key="2">
    <source>
        <dbReference type="RefSeq" id="XP_021838647.2"/>
    </source>
</evidence>
<proteinExistence type="predicted"/>
<sequence length="535" mass="60818">MDIWSWICDLPSSCEWSNSNSQLSFELASSNTTTKENSTQSIQLKAERSSELKTEVCITFSICVQGFDPNEPYKTLWLSNPCFVSSDNKPFLPLVVQLVQETINRAPLTYHDHTHHGTQPVKVKLDPISRILETYSPESFSSIFNLLLFTRLFWLCACDAPTEVGSLFFHSLLSPNLEILSRISQVAVLKGFMSVVGVDVEMCISRAFGYMLAKWLITREIRVGLSSLLPLPSNVGLFYASEVGSIWFLKGYAPIWAMKRMRSSDGKEGFLFVGAKESALRYSLAHQQLEAHIQLEYSVKFFEGHIQVSARVDNIRVHVVKLGFSKNEDNNNDTEFCEELYFPSRIEFWVGPEIGSNYVTSLSLGKSTVNSEREIEMQKLVKGSLGKMKNPKVKTMSRSSTKMKMKNWRCDQDVEGNTAIFDAVFYDNTNGIEVYSTKLNGGACTNNKPNDDLGKRYSRVNRPFMKSGGLVFTGNEYGEEVKWRLNKEMEGSVLKWRIGSKIWLTYWPSHVQSSYYETRCIEWTHQVDLPLISSS</sequence>
<dbReference type="AlphaFoldDB" id="A0A9R0HX30"/>
<keyword evidence="1" id="KW-1185">Reference proteome</keyword>
<dbReference type="Proteomes" id="UP000813463">
    <property type="component" value="Chromosome 4"/>
</dbReference>